<comment type="caution">
    <text evidence="3">The sequence shown here is derived from an EMBL/GenBank/DDBJ whole genome shotgun (WGS) entry which is preliminary data.</text>
</comment>
<gene>
    <name evidence="2" type="ORF">QVN81_03890</name>
    <name evidence="3" type="ORF">QVN84_02710</name>
</gene>
<protein>
    <submittedName>
        <fullName evidence="3">DUF5989 family protein</fullName>
    </submittedName>
</protein>
<evidence type="ECO:0000313" key="5">
    <source>
        <dbReference type="Proteomes" id="UP001168478"/>
    </source>
</evidence>
<keyword evidence="1" id="KW-0472">Membrane</keyword>
<accession>A0AAW7JRC5</accession>
<reference evidence="3" key="2">
    <citation type="submission" date="2023-08" db="EMBL/GenBank/DDBJ databases">
        <title>Identification and characterization of horizontal gene transfer across gut microbiota members of farm animals based on homology search.</title>
        <authorList>
            <person name="Schwarzerova J."/>
            <person name="Nykrynova M."/>
            <person name="Jureckova K."/>
            <person name="Cejkova D."/>
            <person name="Rychlik I."/>
        </authorList>
    </citation>
    <scope>NUCLEOTIDE SEQUENCE</scope>
    <source>
        <strain evidence="3">ET15</strain>
        <strain evidence="2">ET37</strain>
    </source>
</reference>
<feature type="transmembrane region" description="Helical" evidence="1">
    <location>
        <begin position="21"/>
        <end position="44"/>
    </location>
</feature>
<organism evidence="3 5">
    <name type="scientific">Leyella lascolaii</name>
    <dbReference type="NCBI Taxonomy" id="1776379"/>
    <lineage>
        <taxon>Bacteria</taxon>
        <taxon>Pseudomonadati</taxon>
        <taxon>Bacteroidota</taxon>
        <taxon>Bacteroidia</taxon>
        <taxon>Bacteroidales</taxon>
        <taxon>Prevotellaceae</taxon>
        <taxon>Leyella</taxon>
    </lineage>
</organism>
<proteinExistence type="predicted"/>
<dbReference type="EMBL" id="JAUEIF010000002">
    <property type="protein sequence ID" value="MDN0024440.1"/>
    <property type="molecule type" value="Genomic_DNA"/>
</dbReference>
<name>A0AAW7JRC5_9BACT</name>
<evidence type="ECO:0000313" key="2">
    <source>
        <dbReference type="EMBL" id="MDN0022167.1"/>
    </source>
</evidence>
<evidence type="ECO:0000313" key="4">
    <source>
        <dbReference type="Proteomes" id="UP001167831"/>
    </source>
</evidence>
<dbReference type="AlphaFoldDB" id="A0AAW7JRC5"/>
<dbReference type="RefSeq" id="WP_021994162.1">
    <property type="nucleotide sequence ID" value="NZ_CALUKV010000019.1"/>
</dbReference>
<sequence>MILKEIIQYVISQRKWWLAPIVFLLFLVALFVFFADSAVAPFIYSLF</sequence>
<dbReference type="Proteomes" id="UP001167831">
    <property type="component" value="Unassembled WGS sequence"/>
</dbReference>
<keyword evidence="1" id="KW-1133">Transmembrane helix</keyword>
<dbReference type="Proteomes" id="UP001168478">
    <property type="component" value="Unassembled WGS sequence"/>
</dbReference>
<evidence type="ECO:0000256" key="1">
    <source>
        <dbReference type="SAM" id="Phobius"/>
    </source>
</evidence>
<dbReference type="Pfam" id="PF19451">
    <property type="entry name" value="DUF5989"/>
    <property type="match status" value="1"/>
</dbReference>
<dbReference type="EMBL" id="JAUEIE010000002">
    <property type="protein sequence ID" value="MDN0022167.1"/>
    <property type="molecule type" value="Genomic_DNA"/>
</dbReference>
<evidence type="ECO:0000313" key="3">
    <source>
        <dbReference type="EMBL" id="MDN0024440.1"/>
    </source>
</evidence>
<reference evidence="3" key="1">
    <citation type="submission" date="2023-06" db="EMBL/GenBank/DDBJ databases">
        <authorList>
            <person name="Zeman M."/>
            <person name="Kubasova T."/>
            <person name="Jahodarova E."/>
            <person name="Nykrynova M."/>
            <person name="Rychlik I."/>
        </authorList>
    </citation>
    <scope>NUCLEOTIDE SEQUENCE</scope>
    <source>
        <strain evidence="3">ET15</strain>
        <strain evidence="2">ET37</strain>
    </source>
</reference>
<keyword evidence="1" id="KW-0812">Transmembrane</keyword>
<dbReference type="InterPro" id="IPR046031">
    <property type="entry name" value="DUF5989"/>
</dbReference>
<keyword evidence="4" id="KW-1185">Reference proteome</keyword>